<protein>
    <submittedName>
        <fullName evidence="1">Uncharacterized protein</fullName>
    </submittedName>
</protein>
<proteinExistence type="predicted"/>
<dbReference type="eggNOG" id="ENOG5032I6I">
    <property type="taxonomic scope" value="Bacteria"/>
</dbReference>
<dbReference type="Proteomes" id="UP000069030">
    <property type="component" value="Chromosome"/>
</dbReference>
<dbReference type="AlphaFoldDB" id="A0A0S7E9Q8"/>
<dbReference type="RefSeq" id="WP_006257509.1">
    <property type="nucleotide sequence ID" value="NZ_BCMQ01000001.1"/>
</dbReference>
<name>A0A0S7E9Q8_9FLAO</name>
<dbReference type="EMBL" id="CP013690">
    <property type="protein sequence ID" value="ALU25991.1"/>
    <property type="molecule type" value="Genomic_DNA"/>
</dbReference>
<gene>
    <name evidence="1" type="ORF">AS202_07470</name>
</gene>
<dbReference type="KEGG" id="mod:AS202_07470"/>
<dbReference type="GeneID" id="66974634"/>
<accession>A0A0S7E9Q8</accession>
<evidence type="ECO:0000313" key="2">
    <source>
        <dbReference type="Proteomes" id="UP000069030"/>
    </source>
</evidence>
<reference evidence="1 2" key="1">
    <citation type="journal article" date="2016" name="J. Zhejiang Univ. Sci. B">
        <title>Antibiotic resistance mechanisms of Myroides sp.</title>
        <authorList>
            <person name="Hu S."/>
            <person name="Yuan S."/>
            <person name="Qu H."/>
            <person name="Jiang T."/>
            <person name="Zhou Y."/>
            <person name="Wang M."/>
            <person name="Ming D."/>
        </authorList>
    </citation>
    <scope>NUCLEOTIDE SEQUENCE [LARGE SCALE GENOMIC DNA]</scope>
    <source>
        <strain evidence="1 2">PR63039</strain>
    </source>
</reference>
<sequence>MRFSYYNLTSKILLFVFCLLPFLGMSIFFLQVGNGLAKSLSAVMLFLFVVFVYKCFFIKVSIDVEGVTYKSLLKEKQLKWNEINDVLIVVRERRSVADYYKFDEWMNAGKAGKSYFVLFRTTEGFPENPMFMFSAPTSEDYISVQFRPAIQKAIAQYRK</sequence>
<evidence type="ECO:0000313" key="1">
    <source>
        <dbReference type="EMBL" id="ALU25991.1"/>
    </source>
</evidence>
<organism evidence="1 2">
    <name type="scientific">Myroides odoratimimus</name>
    <dbReference type="NCBI Taxonomy" id="76832"/>
    <lineage>
        <taxon>Bacteria</taxon>
        <taxon>Pseudomonadati</taxon>
        <taxon>Bacteroidota</taxon>
        <taxon>Flavobacteriia</taxon>
        <taxon>Flavobacteriales</taxon>
        <taxon>Flavobacteriaceae</taxon>
        <taxon>Myroides</taxon>
    </lineage>
</organism>